<keyword evidence="16" id="KW-1185">Reference proteome</keyword>
<evidence type="ECO:0000256" key="1">
    <source>
        <dbReference type="ARBA" id="ARBA00001974"/>
    </source>
</evidence>
<dbReference type="Pfam" id="PF21680">
    <property type="entry name" value="GIDA_C_1st"/>
    <property type="match status" value="1"/>
</dbReference>
<feature type="binding site" evidence="12">
    <location>
        <begin position="10"/>
        <end position="15"/>
    </location>
    <ligand>
        <name>FAD</name>
        <dbReference type="ChEBI" id="CHEBI:57692"/>
    </ligand>
</feature>
<evidence type="ECO:0000256" key="6">
    <source>
        <dbReference type="ARBA" id="ARBA00022630"/>
    </source>
</evidence>
<dbReference type="GO" id="GO:0005829">
    <property type="term" value="C:cytosol"/>
    <property type="evidence" value="ECO:0007669"/>
    <property type="project" value="TreeGrafter"/>
</dbReference>
<dbReference type="InterPro" id="IPR026904">
    <property type="entry name" value="MnmG_C"/>
</dbReference>
<dbReference type="PANTHER" id="PTHR11806:SF0">
    <property type="entry name" value="PROTEIN MTO1 HOMOLOG, MITOCHONDRIAL"/>
    <property type="match status" value="1"/>
</dbReference>
<keyword evidence="6 12" id="KW-0285">Flavoprotein</keyword>
<dbReference type="AlphaFoldDB" id="M1YWZ5"/>
<evidence type="ECO:0000259" key="14">
    <source>
        <dbReference type="SMART" id="SM01228"/>
    </source>
</evidence>
<dbReference type="InterPro" id="IPR044920">
    <property type="entry name" value="MnmG_C_subdom_sf"/>
</dbReference>
<dbReference type="SMART" id="SM01228">
    <property type="entry name" value="GIDA_assoc_3"/>
    <property type="match status" value="1"/>
</dbReference>
<dbReference type="FunCoup" id="M1YWZ5">
    <property type="interactions" value="531"/>
</dbReference>
<dbReference type="FunFam" id="1.10.150.570:FF:000001">
    <property type="entry name" value="tRNA uridine 5-carboxymethylaminomethyl modification enzyme MnmG"/>
    <property type="match status" value="1"/>
</dbReference>
<comment type="caution">
    <text evidence="12">Lacks conserved residue(s) required for the propagation of feature annotation.</text>
</comment>
<comment type="subunit">
    <text evidence="10 12">Homodimer. Heterotetramer of two MnmE and two MnmG subunits.</text>
</comment>
<comment type="function">
    <text evidence="2 12">NAD-binding protein involved in the addition of a carboxymethylaminomethyl (cmnm) group at the wobble position (U34) of certain tRNAs, forming tRNA-cmnm(5)s(2)U34.</text>
</comment>
<name>M1YWZ5_NITG3</name>
<sequence>MKRYDVIVIGAGHAGCEAALAAARMGCSTLLLTLNLDNIALMPCNPAVGGVGKGHMVREIDALGGEMAKVIDATGIQFRMLNASKGPAVQGNRAQADKHAYKAEMRRVLEAQPNLDIVMEEAEELLVHNHVIQGLRTAGGNEYYATAVIITTGTFLKGRIHIGLENHAAGRMGEQPSNKLSDSFFACGFEVGRLKTGTPPRIKAGTIDFSVCEVQDGDPDPQPFSFSTESVDHRPQVPCHITYTNDRTAEVIRANMDQSPLYSGVIEGIGPRYCPSIEDKLVKFPDKLSHHIFLEPEGLDTDWVYPNGISTCLPQEIQQEFVRTIPGLERAELVRPGYAVEYDFIPPTQLKPTLETKRVSGLFHAGQLNGTSGYEEAAAQGLMAGINAALKVQGKPPFVLTRMDAYIGVLIDDLVTKGTLEPYRMFTSRAEYRLLLRQDNADQRLMAKGHALGLVSGDTHAGCVERHRRVAAEIDRLRTTTVVPDKLTKPKLARLGIGNLKGPTPLSGLLTRPEVTHAQLMEVFGDGADAVPEAVAKQVEIEVKYEAFIQRQNHLVEKQKKLENYVIPNDLAYEDIAGLSREEVQKLESIRPATLGQASRISGVTPSAVSLLMLMLERRSRGLTGSAETTNAPPRNDSPTCNRRIPIRFNGSWKSSRRTSPTSSAPSKPMTASPWCARSIPSAATSSS</sequence>
<dbReference type="Gene3D" id="3.50.50.60">
    <property type="entry name" value="FAD/NAD(P)-binding domain"/>
    <property type="match status" value="2"/>
</dbReference>
<dbReference type="GO" id="GO:0030488">
    <property type="term" value="P:tRNA methylation"/>
    <property type="evidence" value="ECO:0007669"/>
    <property type="project" value="TreeGrafter"/>
</dbReference>
<evidence type="ECO:0000256" key="4">
    <source>
        <dbReference type="ARBA" id="ARBA00020461"/>
    </source>
</evidence>
<dbReference type="PRINTS" id="PR00411">
    <property type="entry name" value="PNDRDTASEI"/>
</dbReference>
<evidence type="ECO:0000256" key="7">
    <source>
        <dbReference type="ARBA" id="ARBA00022694"/>
    </source>
</evidence>
<comment type="caution">
    <text evidence="15">The sequence shown here is derived from an EMBL/GenBank/DDBJ whole genome shotgun (WGS) entry which is preliminary data.</text>
</comment>
<dbReference type="Pfam" id="PF01134">
    <property type="entry name" value="GIDA"/>
    <property type="match status" value="1"/>
</dbReference>
<evidence type="ECO:0000256" key="5">
    <source>
        <dbReference type="ARBA" id="ARBA00022490"/>
    </source>
</evidence>
<dbReference type="PROSITE" id="PS01281">
    <property type="entry name" value="GIDA_2"/>
    <property type="match status" value="1"/>
</dbReference>
<dbReference type="InterPro" id="IPR049312">
    <property type="entry name" value="GIDA_C_N"/>
</dbReference>
<dbReference type="HOGENOM" id="CLU_007831_2_2_0"/>
<feature type="compositionally biased region" description="Low complexity" evidence="13">
    <location>
        <begin position="658"/>
        <end position="674"/>
    </location>
</feature>
<dbReference type="InterPro" id="IPR036188">
    <property type="entry name" value="FAD/NAD-bd_sf"/>
</dbReference>
<organism evidence="15 16">
    <name type="scientific">Nitrospina gracilis (strain 3/211)</name>
    <dbReference type="NCBI Taxonomy" id="1266370"/>
    <lineage>
        <taxon>Bacteria</taxon>
        <taxon>Pseudomonadati</taxon>
        <taxon>Nitrospinota/Tectimicrobiota group</taxon>
        <taxon>Nitrospinota</taxon>
        <taxon>Nitrospinia</taxon>
        <taxon>Nitrospinales</taxon>
        <taxon>Nitrospinaceae</taxon>
        <taxon>Nitrospina</taxon>
    </lineage>
</organism>
<dbReference type="GO" id="GO:0002098">
    <property type="term" value="P:tRNA wobble uridine modification"/>
    <property type="evidence" value="ECO:0007669"/>
    <property type="project" value="InterPro"/>
</dbReference>
<feature type="domain" description="tRNA uridine 5-carboxymethylaminomethyl modification enzyme C-terminal subdomain" evidence="14">
    <location>
        <begin position="543"/>
        <end position="614"/>
    </location>
</feature>
<dbReference type="PROSITE" id="PS01280">
    <property type="entry name" value="GIDA_1"/>
    <property type="match status" value="1"/>
</dbReference>
<protein>
    <recommendedName>
        <fullName evidence="4 12">tRNA uridine 5-carboxymethylaminomethyl modification enzyme MnmG</fullName>
    </recommendedName>
    <alternativeName>
        <fullName evidence="11 12">Glucose-inhibited division protein A</fullName>
    </alternativeName>
</protein>
<reference evidence="15 16" key="1">
    <citation type="journal article" date="2013" name="Front. Microbiol.">
        <title>The genome of Nitrospina gracilis illuminates the metabolism and evolution of the major marine nitrite oxidizer.</title>
        <authorList>
            <person name="Luecker S."/>
            <person name="Nowka B."/>
            <person name="Rattei T."/>
            <person name="Spieck E."/>
            <person name="and Daims H."/>
        </authorList>
    </citation>
    <scope>NUCLEOTIDE SEQUENCE [LARGE SCALE GENOMIC DNA]</scope>
    <source>
        <strain evidence="15 16">3/211</strain>
    </source>
</reference>
<dbReference type="EMBL" id="CAQJ01000028">
    <property type="protein sequence ID" value="CCQ90177.1"/>
    <property type="molecule type" value="Genomic_DNA"/>
</dbReference>
<evidence type="ECO:0000256" key="13">
    <source>
        <dbReference type="SAM" id="MobiDB-lite"/>
    </source>
</evidence>
<evidence type="ECO:0000256" key="12">
    <source>
        <dbReference type="HAMAP-Rule" id="MF_00129"/>
    </source>
</evidence>
<comment type="subcellular location">
    <subcellularLocation>
        <location evidence="12">Cytoplasm</location>
    </subcellularLocation>
</comment>
<dbReference type="SUPFAM" id="SSF51905">
    <property type="entry name" value="FAD/NAD(P)-binding domain"/>
    <property type="match status" value="1"/>
</dbReference>
<evidence type="ECO:0000256" key="3">
    <source>
        <dbReference type="ARBA" id="ARBA00007653"/>
    </source>
</evidence>
<dbReference type="InterPro" id="IPR004416">
    <property type="entry name" value="MnmG"/>
</dbReference>
<dbReference type="Pfam" id="PF13932">
    <property type="entry name" value="SAM_GIDA_C"/>
    <property type="match status" value="1"/>
</dbReference>
<keyword evidence="9 12" id="KW-0520">NAD</keyword>
<dbReference type="InterPro" id="IPR040131">
    <property type="entry name" value="MnmG_N"/>
</dbReference>
<evidence type="ECO:0000256" key="10">
    <source>
        <dbReference type="ARBA" id="ARBA00025948"/>
    </source>
</evidence>
<dbReference type="Gene3D" id="1.10.10.1800">
    <property type="entry name" value="tRNA uridine 5-carboxymethylaminomethyl modification enzyme MnmG/GidA"/>
    <property type="match status" value="1"/>
</dbReference>
<evidence type="ECO:0000256" key="2">
    <source>
        <dbReference type="ARBA" id="ARBA00003717"/>
    </source>
</evidence>
<dbReference type="Gene3D" id="1.10.150.570">
    <property type="entry name" value="GidA associated domain, C-terminal subdomain"/>
    <property type="match status" value="1"/>
</dbReference>
<keyword evidence="7 12" id="KW-0819">tRNA processing</keyword>
<dbReference type="HAMAP" id="MF_00129">
    <property type="entry name" value="MnmG_GidA"/>
    <property type="match status" value="1"/>
</dbReference>
<evidence type="ECO:0000256" key="8">
    <source>
        <dbReference type="ARBA" id="ARBA00022827"/>
    </source>
</evidence>
<dbReference type="FunFam" id="3.50.50.60:FF:000002">
    <property type="entry name" value="tRNA uridine 5-carboxymethylaminomethyl modification enzyme MnmG"/>
    <property type="match status" value="1"/>
</dbReference>
<dbReference type="InterPro" id="IPR047001">
    <property type="entry name" value="MnmG_C_subdom"/>
</dbReference>
<dbReference type="InParanoid" id="M1YWZ5"/>
<proteinExistence type="inferred from homology"/>
<dbReference type="NCBIfam" id="TIGR00136">
    <property type="entry name" value="mnmG_gidA"/>
    <property type="match status" value="1"/>
</dbReference>
<feature type="region of interest" description="Disordered" evidence="13">
    <location>
        <begin position="622"/>
        <end position="688"/>
    </location>
</feature>
<keyword evidence="8 12" id="KW-0274">FAD</keyword>
<dbReference type="Proteomes" id="UP000011704">
    <property type="component" value="Unassembled WGS sequence"/>
</dbReference>
<evidence type="ECO:0000313" key="16">
    <source>
        <dbReference type="Proteomes" id="UP000011704"/>
    </source>
</evidence>
<comment type="cofactor">
    <cofactor evidence="1 12">
        <name>FAD</name>
        <dbReference type="ChEBI" id="CHEBI:57692"/>
    </cofactor>
</comment>
<evidence type="ECO:0000313" key="15">
    <source>
        <dbReference type="EMBL" id="CCQ90177.1"/>
    </source>
</evidence>
<feature type="binding site" evidence="12">
    <location>
        <begin position="270"/>
        <end position="284"/>
    </location>
    <ligand>
        <name>NAD(+)</name>
        <dbReference type="ChEBI" id="CHEBI:57540"/>
    </ligand>
</feature>
<accession>M1YWZ5</accession>
<dbReference type="FunFam" id="3.50.50.60:FF:000010">
    <property type="entry name" value="tRNA uridine 5-carboxymethylaminomethyl modification enzyme MnmG"/>
    <property type="match status" value="1"/>
</dbReference>
<evidence type="ECO:0000256" key="9">
    <source>
        <dbReference type="ARBA" id="ARBA00023027"/>
    </source>
</evidence>
<dbReference type="STRING" id="1266370.NITGR_250090"/>
<comment type="similarity">
    <text evidence="3 12">Belongs to the MnmG family.</text>
</comment>
<gene>
    <name evidence="12" type="primary">mnmG</name>
    <name evidence="12" type="synonym">gidA</name>
    <name evidence="15" type="ORF">NITGR_250090</name>
</gene>
<dbReference type="RefSeq" id="WP_005007446.1">
    <property type="nucleotide sequence ID" value="NZ_HG422173.1"/>
</dbReference>
<dbReference type="InterPro" id="IPR020595">
    <property type="entry name" value="MnmG-rel_CS"/>
</dbReference>
<dbReference type="GO" id="GO:0050660">
    <property type="term" value="F:flavin adenine dinucleotide binding"/>
    <property type="evidence" value="ECO:0007669"/>
    <property type="project" value="UniProtKB-UniRule"/>
</dbReference>
<keyword evidence="5 12" id="KW-0963">Cytoplasm</keyword>
<feature type="compositionally biased region" description="Polar residues" evidence="13">
    <location>
        <begin position="626"/>
        <end position="641"/>
    </location>
</feature>
<evidence type="ECO:0000256" key="11">
    <source>
        <dbReference type="ARBA" id="ARBA00031800"/>
    </source>
</evidence>
<dbReference type="PANTHER" id="PTHR11806">
    <property type="entry name" value="GLUCOSE INHIBITED DIVISION PROTEIN A"/>
    <property type="match status" value="1"/>
</dbReference>
<dbReference type="InterPro" id="IPR002218">
    <property type="entry name" value="MnmG-rel"/>
</dbReference>